<feature type="transmembrane region" description="Helical" evidence="1">
    <location>
        <begin position="46"/>
        <end position="65"/>
    </location>
</feature>
<keyword evidence="3" id="KW-1185">Reference proteome</keyword>
<evidence type="ECO:0000313" key="2">
    <source>
        <dbReference type="EMBL" id="KIK19606.1"/>
    </source>
</evidence>
<keyword evidence="1" id="KW-0472">Membrane</keyword>
<gene>
    <name evidence="2" type="ORF">PISMIDRAFT_682917</name>
</gene>
<dbReference type="InterPro" id="IPR036259">
    <property type="entry name" value="MFS_trans_sf"/>
</dbReference>
<dbReference type="EMBL" id="KN833781">
    <property type="protein sequence ID" value="KIK19606.1"/>
    <property type="molecule type" value="Genomic_DNA"/>
</dbReference>
<keyword evidence="1" id="KW-0812">Transmembrane</keyword>
<dbReference type="AlphaFoldDB" id="A0A0C9YSF9"/>
<protein>
    <recommendedName>
        <fullName evidence="4">Major facilitator superfamily (MFS) profile domain-containing protein</fullName>
    </recommendedName>
</protein>
<keyword evidence="1" id="KW-1133">Transmembrane helix</keyword>
<sequence length="66" mass="6761">MFSSCSFVPISATAVGMSNNFAFYFLAIANAASALGRLSAGFLADHIGPLNVMIPFTGVAGILTFA</sequence>
<proteinExistence type="predicted"/>
<organism evidence="2 3">
    <name type="scientific">Pisolithus microcarpus 441</name>
    <dbReference type="NCBI Taxonomy" id="765257"/>
    <lineage>
        <taxon>Eukaryota</taxon>
        <taxon>Fungi</taxon>
        <taxon>Dikarya</taxon>
        <taxon>Basidiomycota</taxon>
        <taxon>Agaricomycotina</taxon>
        <taxon>Agaricomycetes</taxon>
        <taxon>Agaricomycetidae</taxon>
        <taxon>Boletales</taxon>
        <taxon>Sclerodermatineae</taxon>
        <taxon>Pisolithaceae</taxon>
        <taxon>Pisolithus</taxon>
    </lineage>
</organism>
<dbReference type="OrthoDB" id="6509908at2759"/>
<evidence type="ECO:0000256" key="1">
    <source>
        <dbReference type="SAM" id="Phobius"/>
    </source>
</evidence>
<evidence type="ECO:0000313" key="3">
    <source>
        <dbReference type="Proteomes" id="UP000054018"/>
    </source>
</evidence>
<name>A0A0C9YSF9_9AGAM</name>
<reference evidence="2 3" key="1">
    <citation type="submission" date="2014-04" db="EMBL/GenBank/DDBJ databases">
        <authorList>
            <consortium name="DOE Joint Genome Institute"/>
            <person name="Kuo A."/>
            <person name="Kohler A."/>
            <person name="Costa M.D."/>
            <person name="Nagy L.G."/>
            <person name="Floudas D."/>
            <person name="Copeland A."/>
            <person name="Barry K.W."/>
            <person name="Cichocki N."/>
            <person name="Veneault-Fourrey C."/>
            <person name="LaButti K."/>
            <person name="Lindquist E.A."/>
            <person name="Lipzen A."/>
            <person name="Lundell T."/>
            <person name="Morin E."/>
            <person name="Murat C."/>
            <person name="Sun H."/>
            <person name="Tunlid A."/>
            <person name="Henrissat B."/>
            <person name="Grigoriev I.V."/>
            <person name="Hibbett D.S."/>
            <person name="Martin F."/>
            <person name="Nordberg H.P."/>
            <person name="Cantor M.N."/>
            <person name="Hua S.X."/>
        </authorList>
    </citation>
    <scope>NUCLEOTIDE SEQUENCE [LARGE SCALE GENOMIC DNA]</scope>
    <source>
        <strain evidence="2 3">441</strain>
    </source>
</reference>
<dbReference type="SUPFAM" id="SSF103473">
    <property type="entry name" value="MFS general substrate transporter"/>
    <property type="match status" value="1"/>
</dbReference>
<dbReference type="HOGENOM" id="CLU_2832176_0_0_1"/>
<accession>A0A0C9YSF9</accession>
<dbReference type="Proteomes" id="UP000054018">
    <property type="component" value="Unassembled WGS sequence"/>
</dbReference>
<reference evidence="3" key="2">
    <citation type="submission" date="2015-01" db="EMBL/GenBank/DDBJ databases">
        <title>Evolutionary Origins and Diversification of the Mycorrhizal Mutualists.</title>
        <authorList>
            <consortium name="DOE Joint Genome Institute"/>
            <consortium name="Mycorrhizal Genomics Consortium"/>
            <person name="Kohler A."/>
            <person name="Kuo A."/>
            <person name="Nagy L.G."/>
            <person name="Floudas D."/>
            <person name="Copeland A."/>
            <person name="Barry K.W."/>
            <person name="Cichocki N."/>
            <person name="Veneault-Fourrey C."/>
            <person name="LaButti K."/>
            <person name="Lindquist E.A."/>
            <person name="Lipzen A."/>
            <person name="Lundell T."/>
            <person name="Morin E."/>
            <person name="Murat C."/>
            <person name="Riley R."/>
            <person name="Ohm R."/>
            <person name="Sun H."/>
            <person name="Tunlid A."/>
            <person name="Henrissat B."/>
            <person name="Grigoriev I.V."/>
            <person name="Hibbett D.S."/>
            <person name="Martin F."/>
        </authorList>
    </citation>
    <scope>NUCLEOTIDE SEQUENCE [LARGE SCALE GENOMIC DNA]</scope>
    <source>
        <strain evidence="3">441</strain>
    </source>
</reference>
<evidence type="ECO:0008006" key="4">
    <source>
        <dbReference type="Google" id="ProtNLM"/>
    </source>
</evidence>